<reference evidence="1 2" key="1">
    <citation type="journal article" date="2019" name="Environ. Microbiol.">
        <title>An active ?-lactamase is a part of an orchestrated cell wall stress resistance network of Bacillus subtilis and related rhizosphere species.</title>
        <authorList>
            <person name="Bucher T."/>
            <person name="Keren-Paz A."/>
            <person name="Hausser J."/>
            <person name="Olender T."/>
            <person name="Cytryn E."/>
            <person name="Kolodkin-Gal I."/>
        </authorList>
    </citation>
    <scope>NUCLEOTIDE SEQUENCE [LARGE SCALE GENOMIC DNA]</scope>
    <source>
        <strain evidence="1 2">I5</strain>
    </source>
</reference>
<feature type="non-terminal residue" evidence="1">
    <location>
        <position position="1"/>
    </location>
</feature>
<evidence type="ECO:0000313" key="2">
    <source>
        <dbReference type="Proteomes" id="UP000305222"/>
    </source>
</evidence>
<sequence length="23" mass="2896">PLEEPTNDELYKIQYEFFFESKE</sequence>
<gene>
    <name evidence="1" type="ORF">FC699_26490</name>
</gene>
<name>A0A4U3ANN7_9BACI</name>
<evidence type="ECO:0000313" key="1">
    <source>
        <dbReference type="EMBL" id="TKI89231.1"/>
    </source>
</evidence>
<dbReference type="Proteomes" id="UP000305222">
    <property type="component" value="Unassembled WGS sequence"/>
</dbReference>
<dbReference type="EMBL" id="SZON01001934">
    <property type="protein sequence ID" value="TKI89231.1"/>
    <property type="molecule type" value="Genomic_DNA"/>
</dbReference>
<protein>
    <submittedName>
        <fullName evidence="1">Competence protein</fullName>
    </submittedName>
</protein>
<accession>A0A4U3ANN7</accession>
<proteinExistence type="predicted"/>
<dbReference type="AlphaFoldDB" id="A0A4U3ANN7"/>
<organism evidence="1 2">
    <name type="scientific">Bacillus wiedmannii</name>
    <dbReference type="NCBI Taxonomy" id="1890302"/>
    <lineage>
        <taxon>Bacteria</taxon>
        <taxon>Bacillati</taxon>
        <taxon>Bacillota</taxon>
        <taxon>Bacilli</taxon>
        <taxon>Bacillales</taxon>
        <taxon>Bacillaceae</taxon>
        <taxon>Bacillus</taxon>
        <taxon>Bacillus cereus group</taxon>
    </lineage>
</organism>
<comment type="caution">
    <text evidence="1">The sequence shown here is derived from an EMBL/GenBank/DDBJ whole genome shotgun (WGS) entry which is preliminary data.</text>
</comment>